<protein>
    <submittedName>
        <fullName evidence="1">Uncharacterized protein</fullName>
    </submittedName>
</protein>
<name>A0ABS8VMT1_DATST</name>
<proteinExistence type="predicted"/>
<reference evidence="1 2" key="1">
    <citation type="journal article" date="2021" name="BMC Genomics">
        <title>Datura genome reveals duplications of psychoactive alkaloid biosynthetic genes and high mutation rate following tissue culture.</title>
        <authorList>
            <person name="Rajewski A."/>
            <person name="Carter-House D."/>
            <person name="Stajich J."/>
            <person name="Litt A."/>
        </authorList>
    </citation>
    <scope>NUCLEOTIDE SEQUENCE [LARGE SCALE GENOMIC DNA]</scope>
    <source>
        <strain evidence="1">AR-01</strain>
    </source>
</reference>
<dbReference type="Proteomes" id="UP000823775">
    <property type="component" value="Unassembled WGS sequence"/>
</dbReference>
<evidence type="ECO:0000313" key="2">
    <source>
        <dbReference type="Proteomes" id="UP000823775"/>
    </source>
</evidence>
<keyword evidence="2" id="KW-1185">Reference proteome</keyword>
<gene>
    <name evidence="1" type="ORF">HAX54_040071</name>
</gene>
<accession>A0ABS8VMT1</accession>
<comment type="caution">
    <text evidence="1">The sequence shown here is derived from an EMBL/GenBank/DDBJ whole genome shotgun (WGS) entry which is preliminary data.</text>
</comment>
<organism evidence="1 2">
    <name type="scientific">Datura stramonium</name>
    <name type="common">Jimsonweed</name>
    <name type="synonym">Common thornapple</name>
    <dbReference type="NCBI Taxonomy" id="4076"/>
    <lineage>
        <taxon>Eukaryota</taxon>
        <taxon>Viridiplantae</taxon>
        <taxon>Streptophyta</taxon>
        <taxon>Embryophyta</taxon>
        <taxon>Tracheophyta</taxon>
        <taxon>Spermatophyta</taxon>
        <taxon>Magnoliopsida</taxon>
        <taxon>eudicotyledons</taxon>
        <taxon>Gunneridae</taxon>
        <taxon>Pentapetalae</taxon>
        <taxon>asterids</taxon>
        <taxon>lamiids</taxon>
        <taxon>Solanales</taxon>
        <taxon>Solanaceae</taxon>
        <taxon>Solanoideae</taxon>
        <taxon>Datureae</taxon>
        <taxon>Datura</taxon>
    </lineage>
</organism>
<dbReference type="EMBL" id="JACEIK010005607">
    <property type="protein sequence ID" value="MCE0481891.1"/>
    <property type="molecule type" value="Genomic_DNA"/>
</dbReference>
<sequence>MSSHNRQKLGEVGRKELSPSCRIKLKLEKFACLVKRGTATTMVQGGNERGVVLLVFGHQHKANTTTGADQYSTTTLIIPVLPRSELNLPGLPDLITWAVSASH</sequence>
<evidence type="ECO:0000313" key="1">
    <source>
        <dbReference type="EMBL" id="MCE0481891.1"/>
    </source>
</evidence>